<keyword evidence="4" id="KW-1185">Reference proteome</keyword>
<dbReference type="InterPro" id="IPR008999">
    <property type="entry name" value="Actin-crosslinking"/>
</dbReference>
<dbReference type="Pfam" id="PF13920">
    <property type="entry name" value="zf-C3HC4_3"/>
    <property type="match status" value="1"/>
</dbReference>
<organism evidence="3 4">
    <name type="scientific">Reticulomyxa filosa</name>
    <dbReference type="NCBI Taxonomy" id="46433"/>
    <lineage>
        <taxon>Eukaryota</taxon>
        <taxon>Sar</taxon>
        <taxon>Rhizaria</taxon>
        <taxon>Retaria</taxon>
        <taxon>Foraminifera</taxon>
        <taxon>Monothalamids</taxon>
        <taxon>Reticulomyxidae</taxon>
        <taxon>Reticulomyxa</taxon>
    </lineage>
</organism>
<dbReference type="InterPro" id="IPR001660">
    <property type="entry name" value="SAM"/>
</dbReference>
<keyword evidence="1" id="KW-0175">Coiled coil</keyword>
<dbReference type="Gene3D" id="1.10.150.50">
    <property type="entry name" value="Transcription Factor, Ets-1"/>
    <property type="match status" value="1"/>
</dbReference>
<proteinExistence type="predicted"/>
<evidence type="ECO:0000313" key="4">
    <source>
        <dbReference type="Proteomes" id="UP000023152"/>
    </source>
</evidence>
<dbReference type="AlphaFoldDB" id="X6M821"/>
<accession>X6M821</accession>
<evidence type="ECO:0000259" key="2">
    <source>
        <dbReference type="PROSITE" id="PS50105"/>
    </source>
</evidence>
<dbReference type="PROSITE" id="PS50105">
    <property type="entry name" value="SAM_DOMAIN"/>
    <property type="match status" value="1"/>
</dbReference>
<dbReference type="SUPFAM" id="SSF50405">
    <property type="entry name" value="Actin-crosslinking proteins"/>
    <property type="match status" value="1"/>
</dbReference>
<reference evidence="3 4" key="1">
    <citation type="journal article" date="2013" name="Curr. Biol.">
        <title>The Genome of the Foraminiferan Reticulomyxa filosa.</title>
        <authorList>
            <person name="Glockner G."/>
            <person name="Hulsmann N."/>
            <person name="Schleicher M."/>
            <person name="Noegel A.A."/>
            <person name="Eichinger L."/>
            <person name="Gallinger C."/>
            <person name="Pawlowski J."/>
            <person name="Sierra R."/>
            <person name="Euteneuer U."/>
            <person name="Pillet L."/>
            <person name="Moustafa A."/>
            <person name="Platzer M."/>
            <person name="Groth M."/>
            <person name="Szafranski K."/>
            <person name="Schliwa M."/>
        </authorList>
    </citation>
    <scope>NUCLEOTIDE SEQUENCE [LARGE SCALE GENOMIC DNA]</scope>
</reference>
<dbReference type="Gene3D" id="2.80.10.50">
    <property type="match status" value="1"/>
</dbReference>
<feature type="domain" description="SAM" evidence="2">
    <location>
        <begin position="451"/>
        <end position="522"/>
    </location>
</feature>
<sequence length="616" mass="71736">MSKQTANDNNDAVWKLHEGRPCKVVILRYKKLEHHHQKKKRSCWERYLTVIKDETARAYALMATRQHYYDEDNIFELECVDNSKNKVTLFHPATQQWICLDSEGELVKKEDLANVNMRWKLYTGWRKFTLQSMNTNKYLSAQSTGKVDANGFIALGWENWDIRRVGFVMPLESEVQADKASVSKSKHSKSENKGTSLVFVFVFVFVFNEQNEKADGILSPKSKPVSTQQDDNTDNTKKLLYVNHCSSLDDKIKDQIDSLKMRMATMSERKTTMEEKDAGVPVDEWANLQDSLRKKQLYVGEYKDTLNEILVKNLGRSKQCNDLFELLKEQQLEKTRTEKDIQKLQQELPVIEEKSNTIRKDLDQLNAKLSELQTQIKAKQIELNECVHVCTLKTDIFNKLSEKNKVLSHNVGVFEQQFNDFKQTELRIQLFETTLADFQHILRCEENWQRWTTNDVITWVRHIENGFFRDQFKLMFDVIKKYQFTGLDLSKMNEITLKNVLKIREEKHRKLLLAHIERITKSGVTTQEQFKICPDIIEKIDNESRKSISTPQKPSDDKADANLCIVCYNEKADRICLPCGHLCLGKDCESQVKESHKCAFCGQDLKDIIKVYTVGA</sequence>
<gene>
    <name evidence="3" type="ORF">RFI_27319</name>
</gene>
<protein>
    <submittedName>
        <fullName evidence="3">Inhibitor of apoptosis 1, diap1</fullName>
    </submittedName>
</protein>
<evidence type="ECO:0000313" key="3">
    <source>
        <dbReference type="EMBL" id="ETO10059.1"/>
    </source>
</evidence>
<evidence type="ECO:0000256" key="1">
    <source>
        <dbReference type="SAM" id="Coils"/>
    </source>
</evidence>
<feature type="coiled-coil region" evidence="1">
    <location>
        <begin position="327"/>
        <end position="382"/>
    </location>
</feature>
<dbReference type="Gene3D" id="3.30.40.10">
    <property type="entry name" value="Zinc/RING finger domain, C3HC4 (zinc finger)"/>
    <property type="match status" value="1"/>
</dbReference>
<name>X6M821_RETFI</name>
<dbReference type="EMBL" id="ASPP01023690">
    <property type="protein sequence ID" value="ETO10059.1"/>
    <property type="molecule type" value="Genomic_DNA"/>
</dbReference>
<dbReference type="Proteomes" id="UP000023152">
    <property type="component" value="Unassembled WGS sequence"/>
</dbReference>
<dbReference type="InterPro" id="IPR013761">
    <property type="entry name" value="SAM/pointed_sf"/>
</dbReference>
<dbReference type="InterPro" id="IPR013083">
    <property type="entry name" value="Znf_RING/FYVE/PHD"/>
</dbReference>
<dbReference type="SUPFAM" id="SSF47769">
    <property type="entry name" value="SAM/Pointed domain"/>
    <property type="match status" value="1"/>
</dbReference>
<comment type="caution">
    <text evidence="3">The sequence shown here is derived from an EMBL/GenBank/DDBJ whole genome shotgun (WGS) entry which is preliminary data.</text>
</comment>
<dbReference type="OrthoDB" id="10251804at2759"/>